<dbReference type="CDD" id="cd03469">
    <property type="entry name" value="Rieske_RO_Alpha_N"/>
    <property type="match status" value="1"/>
</dbReference>
<gene>
    <name evidence="8" type="ORF">ALSL_1087</name>
</gene>
<dbReference type="GO" id="GO:0051213">
    <property type="term" value="F:dioxygenase activity"/>
    <property type="evidence" value="ECO:0007669"/>
    <property type="project" value="UniProtKB-KW"/>
</dbReference>
<evidence type="ECO:0000256" key="5">
    <source>
        <dbReference type="ARBA" id="ARBA00023004"/>
    </source>
</evidence>
<dbReference type="RefSeq" id="WP_126537160.1">
    <property type="nucleotide sequence ID" value="NZ_AP018560.1"/>
</dbReference>
<evidence type="ECO:0000256" key="2">
    <source>
        <dbReference type="ARBA" id="ARBA00022714"/>
    </source>
</evidence>
<dbReference type="Pfam" id="PF00355">
    <property type="entry name" value="Rieske"/>
    <property type="match status" value="1"/>
</dbReference>
<dbReference type="InterPro" id="IPR015879">
    <property type="entry name" value="Ring_hydroxy_dOase_asu_C_dom"/>
</dbReference>
<dbReference type="SUPFAM" id="SSF50022">
    <property type="entry name" value="ISP domain"/>
    <property type="match status" value="1"/>
</dbReference>
<evidence type="ECO:0000313" key="9">
    <source>
        <dbReference type="Proteomes" id="UP000270530"/>
    </source>
</evidence>
<reference evidence="9" key="1">
    <citation type="submission" date="2018-04" db="EMBL/GenBank/DDBJ databases">
        <authorList>
            <person name="Watanabe M."/>
            <person name="Kojima H."/>
        </authorList>
    </citation>
    <scope>NUCLEOTIDE SEQUENCE [LARGE SCALE GENOMIC DNA]</scope>
    <source>
        <strain evidence="9">Dysh456</strain>
    </source>
</reference>
<proteinExistence type="inferred from homology"/>
<dbReference type="PANTHER" id="PTHR43756">
    <property type="entry name" value="CHOLINE MONOOXYGENASE, CHLOROPLASTIC"/>
    <property type="match status" value="1"/>
</dbReference>
<dbReference type="Pfam" id="PF00848">
    <property type="entry name" value="Ring_hydroxyl_A"/>
    <property type="match status" value="1"/>
</dbReference>
<dbReference type="SUPFAM" id="SSF55961">
    <property type="entry name" value="Bet v1-like"/>
    <property type="match status" value="1"/>
</dbReference>
<evidence type="ECO:0000256" key="6">
    <source>
        <dbReference type="ARBA" id="ARBA00023014"/>
    </source>
</evidence>
<dbReference type="InterPro" id="IPR017941">
    <property type="entry name" value="Rieske_2Fe-2S"/>
</dbReference>
<evidence type="ECO:0000256" key="1">
    <source>
        <dbReference type="ARBA" id="ARBA00008751"/>
    </source>
</evidence>
<dbReference type="PROSITE" id="PS51296">
    <property type="entry name" value="RIESKE"/>
    <property type="match status" value="1"/>
</dbReference>
<dbReference type="Proteomes" id="UP000270530">
    <property type="component" value="Chromosome"/>
</dbReference>
<dbReference type="GO" id="GO:0051537">
    <property type="term" value="F:2 iron, 2 sulfur cluster binding"/>
    <property type="evidence" value="ECO:0007669"/>
    <property type="project" value="UniProtKB-KW"/>
</dbReference>
<dbReference type="PRINTS" id="PR00090">
    <property type="entry name" value="RNGDIOXGNASE"/>
</dbReference>
<name>A0A2Z6E3V7_9GAMM</name>
<evidence type="ECO:0000256" key="4">
    <source>
        <dbReference type="ARBA" id="ARBA00023002"/>
    </source>
</evidence>
<dbReference type="Gene3D" id="3.90.380.10">
    <property type="entry name" value="Naphthalene 1,2-dioxygenase Alpha Subunit, Chain A, domain 1"/>
    <property type="match status" value="1"/>
</dbReference>
<dbReference type="Gene3D" id="2.102.10.10">
    <property type="entry name" value="Rieske [2Fe-2S] iron-sulphur domain"/>
    <property type="match status" value="1"/>
</dbReference>
<keyword evidence="8" id="KW-0223">Dioxygenase</keyword>
<keyword evidence="2" id="KW-0001">2Fe-2S</keyword>
<dbReference type="EMBL" id="AP018560">
    <property type="protein sequence ID" value="BBD79750.1"/>
    <property type="molecule type" value="Genomic_DNA"/>
</dbReference>
<evidence type="ECO:0000259" key="7">
    <source>
        <dbReference type="PROSITE" id="PS51296"/>
    </source>
</evidence>
<dbReference type="PANTHER" id="PTHR43756:SF1">
    <property type="entry name" value="3-PHENYLPROPIONATE_CINNAMIC ACID DIOXYGENASE SUBUNIT ALPHA"/>
    <property type="match status" value="1"/>
</dbReference>
<dbReference type="OrthoDB" id="9769355at2"/>
<dbReference type="GO" id="GO:0005506">
    <property type="term" value="F:iron ion binding"/>
    <property type="evidence" value="ECO:0007669"/>
    <property type="project" value="InterPro"/>
</dbReference>
<accession>A0A2Z6E3V7</accession>
<dbReference type="InterPro" id="IPR036922">
    <property type="entry name" value="Rieske_2Fe-2S_sf"/>
</dbReference>
<keyword evidence="5" id="KW-0408">Iron</keyword>
<dbReference type="AlphaFoldDB" id="A0A2Z6E3V7"/>
<keyword evidence="6" id="KW-0411">Iron-sulfur</keyword>
<feature type="domain" description="Rieske" evidence="7">
    <location>
        <begin position="45"/>
        <end position="127"/>
    </location>
</feature>
<sequence>MHELSRFTALRVDTKANTFKVPRAAFVRPEVLEAERERIFNRCWLYLGHASEIAKPGQFVTRTVAGRTLIFNRTQKGEVRAFLNTCPHRGATVCREKAGSAKHFQCIYHGWVFDDNGKIADQPGQDSYASGFNERGEANLKPPPRLEEYRGLYFVCFDKDAVDLATYLGAAREYIDLIVDQSESGMVILGGTQEYSINANWKLLVENSIDGYHAATTHATYMDYLKNTAGALAATGVAGVGRDLGNGHAVIEYSAPWGRPIGQWIPAWGESGKAEIERIVAGLTKRFGEERAKRIALKNRNLLIFPNLIINDIMAITVRTFYPLAPDLLHVNAWAMAPAEESEAARKTRLENFLEFIGPGGFATPDDVEALQNCQVGFSNADQVPWNDISKGMGKPAPFADDEEQMRGFWRGWDARINSADNAR</sequence>
<keyword evidence="3" id="KW-0479">Metal-binding</keyword>
<dbReference type="KEGG" id="rbd:ALSL_1087"/>
<reference evidence="9" key="2">
    <citation type="submission" date="2018-06" db="EMBL/GenBank/DDBJ databases">
        <title>Genome sequence of Rhodanobacteraceae bacterium strain Dysh456.</title>
        <authorList>
            <person name="Fukui M."/>
        </authorList>
    </citation>
    <scope>NUCLEOTIDE SEQUENCE [LARGE SCALE GENOMIC DNA]</scope>
    <source>
        <strain evidence="9">Dysh456</strain>
    </source>
</reference>
<dbReference type="InterPro" id="IPR001663">
    <property type="entry name" value="Rng_hydr_dOase-A"/>
</dbReference>
<comment type="similarity">
    <text evidence="1">Belongs to the bacterial ring-hydroxylating dioxygenase alpha subunit family.</text>
</comment>
<keyword evidence="9" id="KW-1185">Reference proteome</keyword>
<organism evidence="8 9">
    <name type="scientific">Aerosticca soli</name>
    <dbReference type="NCBI Taxonomy" id="2010829"/>
    <lineage>
        <taxon>Bacteria</taxon>
        <taxon>Pseudomonadati</taxon>
        <taxon>Pseudomonadota</taxon>
        <taxon>Gammaproteobacteria</taxon>
        <taxon>Lysobacterales</taxon>
        <taxon>Rhodanobacteraceae</taxon>
        <taxon>Aerosticca</taxon>
    </lineage>
</organism>
<protein>
    <submittedName>
        <fullName evidence="8">p-cumate dioxygenase large subunit</fullName>
    </submittedName>
</protein>
<keyword evidence="4" id="KW-0560">Oxidoreductase</keyword>
<evidence type="ECO:0000256" key="3">
    <source>
        <dbReference type="ARBA" id="ARBA00022723"/>
    </source>
</evidence>
<dbReference type="CDD" id="cd08879">
    <property type="entry name" value="RHO_alpha_C_AntDO-like"/>
    <property type="match status" value="1"/>
</dbReference>
<evidence type="ECO:0000313" key="8">
    <source>
        <dbReference type="EMBL" id="BBD79750.1"/>
    </source>
</evidence>